<feature type="transmembrane region" description="Helical" evidence="9">
    <location>
        <begin position="408"/>
        <end position="439"/>
    </location>
</feature>
<accession>A0ABT4UF01</accession>
<dbReference type="RefSeq" id="WP_270690474.1">
    <property type="nucleotide sequence ID" value="NZ_JAQFWQ010000152.1"/>
</dbReference>
<feature type="transmembrane region" description="Helical" evidence="9">
    <location>
        <begin position="361"/>
        <end position="388"/>
    </location>
</feature>
<gene>
    <name evidence="10" type="ORF">O4J56_30005</name>
</gene>
<feature type="transmembrane region" description="Helical" evidence="9">
    <location>
        <begin position="172"/>
        <end position="193"/>
    </location>
</feature>
<comment type="subcellular location">
    <subcellularLocation>
        <location evidence="1">Cell membrane</location>
        <topology evidence="1">Multi-pass membrane protein</topology>
    </subcellularLocation>
</comment>
<feature type="transmembrane region" description="Helical" evidence="9">
    <location>
        <begin position="310"/>
        <end position="330"/>
    </location>
</feature>
<evidence type="ECO:0000256" key="5">
    <source>
        <dbReference type="ARBA" id="ARBA00022692"/>
    </source>
</evidence>
<evidence type="ECO:0000256" key="8">
    <source>
        <dbReference type="SAM" id="MobiDB-lite"/>
    </source>
</evidence>
<feature type="compositionally biased region" description="Low complexity" evidence="8">
    <location>
        <begin position="45"/>
        <end position="56"/>
    </location>
</feature>
<name>A0ABT4UF01_9ACTN</name>
<comment type="similarity">
    <text evidence="2">Belongs to the autoinducer-2 exporter (AI-2E) (TC 2.A.86) family.</text>
</comment>
<feature type="transmembrane region" description="Helical" evidence="9">
    <location>
        <begin position="261"/>
        <end position="289"/>
    </location>
</feature>
<evidence type="ECO:0000256" key="6">
    <source>
        <dbReference type="ARBA" id="ARBA00022989"/>
    </source>
</evidence>
<sequence>MDEHPGSAKGRGDGGAPDASGGRGDEPSTVEGAAERAAGADDEAPGASAKAGPAGHDPSDSGGPGHDPSGPGGPGHDPSGLGGPGHDPSDPDGTGRNPADEAVRAAGRGGAVPNFFVLGFTGALGVLTAWVLVQALIEIRGVFINILVALFLAVGLNPIIEYLRRRGLPRWAAILTVCAALVLFTAVFVWTLVPPLTQQVTEFAENVPSYLRRLQQNPVMADLDERFGVIDQAQSLLTSADFGQQVFGGVFGIGQAVLNSLVATFTVLILTLFFMASLPGITETGYRLVPRSRRSGVRELGDEIVRRVGDFIGGQLLIAAIGGVVAFIYLTAIGSGYALTLALVVAVTALIPLVGTTIGALAASLAVGIGDLFLGGVTLVFFLVYQQIESYVISPRIMQRSVDVAPTVTITSALIGGAMLGLVGALIAVPAAAAITLILQRVVFPRLDAS</sequence>
<dbReference type="Proteomes" id="UP001527866">
    <property type="component" value="Unassembled WGS sequence"/>
</dbReference>
<evidence type="ECO:0000256" key="2">
    <source>
        <dbReference type="ARBA" id="ARBA00009773"/>
    </source>
</evidence>
<feature type="region of interest" description="Disordered" evidence="8">
    <location>
        <begin position="1"/>
        <end position="101"/>
    </location>
</feature>
<dbReference type="PANTHER" id="PTHR21716:SF53">
    <property type="entry name" value="PERMEASE PERM-RELATED"/>
    <property type="match status" value="1"/>
</dbReference>
<evidence type="ECO:0000256" key="9">
    <source>
        <dbReference type="SAM" id="Phobius"/>
    </source>
</evidence>
<keyword evidence="4" id="KW-1003">Cell membrane</keyword>
<evidence type="ECO:0000256" key="7">
    <source>
        <dbReference type="ARBA" id="ARBA00023136"/>
    </source>
</evidence>
<dbReference type="EMBL" id="JAQFWQ010000152">
    <property type="protein sequence ID" value="MDA2814917.1"/>
    <property type="molecule type" value="Genomic_DNA"/>
</dbReference>
<feature type="transmembrane region" description="Helical" evidence="9">
    <location>
        <begin position="336"/>
        <end position="354"/>
    </location>
</feature>
<protein>
    <submittedName>
        <fullName evidence="10">AI-2E family transporter</fullName>
    </submittedName>
</protein>
<feature type="compositionally biased region" description="Basic and acidic residues" evidence="8">
    <location>
        <begin position="1"/>
        <end position="12"/>
    </location>
</feature>
<evidence type="ECO:0000256" key="4">
    <source>
        <dbReference type="ARBA" id="ARBA00022475"/>
    </source>
</evidence>
<keyword evidence="3" id="KW-0813">Transport</keyword>
<keyword evidence="7 9" id="KW-0472">Membrane</keyword>
<feature type="compositionally biased region" description="Gly residues" evidence="8">
    <location>
        <begin position="62"/>
        <end position="85"/>
    </location>
</feature>
<dbReference type="InterPro" id="IPR002549">
    <property type="entry name" value="AI-2E-like"/>
</dbReference>
<dbReference type="Pfam" id="PF01594">
    <property type="entry name" value="AI-2E_transport"/>
    <property type="match status" value="1"/>
</dbReference>
<organism evidence="10 11">
    <name type="scientific">Nocardiopsis endophytica</name>
    <dbReference type="NCBI Taxonomy" id="3018445"/>
    <lineage>
        <taxon>Bacteria</taxon>
        <taxon>Bacillati</taxon>
        <taxon>Actinomycetota</taxon>
        <taxon>Actinomycetes</taxon>
        <taxon>Streptosporangiales</taxon>
        <taxon>Nocardiopsidaceae</taxon>
        <taxon>Nocardiopsis</taxon>
    </lineage>
</organism>
<keyword evidence="11" id="KW-1185">Reference proteome</keyword>
<keyword evidence="6 9" id="KW-1133">Transmembrane helix</keyword>
<evidence type="ECO:0000256" key="1">
    <source>
        <dbReference type="ARBA" id="ARBA00004651"/>
    </source>
</evidence>
<comment type="caution">
    <text evidence="10">The sequence shown here is derived from an EMBL/GenBank/DDBJ whole genome shotgun (WGS) entry which is preliminary data.</text>
</comment>
<proteinExistence type="inferred from homology"/>
<feature type="transmembrane region" description="Helical" evidence="9">
    <location>
        <begin position="142"/>
        <end position="160"/>
    </location>
</feature>
<evidence type="ECO:0000313" key="11">
    <source>
        <dbReference type="Proteomes" id="UP001527866"/>
    </source>
</evidence>
<dbReference type="PANTHER" id="PTHR21716">
    <property type="entry name" value="TRANSMEMBRANE PROTEIN"/>
    <property type="match status" value="1"/>
</dbReference>
<reference evidence="10 11" key="1">
    <citation type="submission" date="2023-01" db="EMBL/GenBank/DDBJ databases">
        <title>Draft genome sequence of Nocardiopsis sp. RSe5-2 isolated from halophytes.</title>
        <authorList>
            <person name="Duangmal K."/>
            <person name="Chantavorakit T."/>
        </authorList>
    </citation>
    <scope>NUCLEOTIDE SEQUENCE [LARGE SCALE GENOMIC DNA]</scope>
    <source>
        <strain evidence="10 11">RSe5-2</strain>
    </source>
</reference>
<evidence type="ECO:0000313" key="10">
    <source>
        <dbReference type="EMBL" id="MDA2814917.1"/>
    </source>
</evidence>
<keyword evidence="5 9" id="KW-0812">Transmembrane</keyword>
<feature type="transmembrane region" description="Helical" evidence="9">
    <location>
        <begin position="115"/>
        <end position="136"/>
    </location>
</feature>
<evidence type="ECO:0000256" key="3">
    <source>
        <dbReference type="ARBA" id="ARBA00022448"/>
    </source>
</evidence>